<dbReference type="Proteomes" id="UP000239757">
    <property type="component" value="Unassembled WGS sequence"/>
</dbReference>
<reference evidence="1 2" key="1">
    <citation type="submission" date="2015-01" db="EMBL/GenBank/DDBJ databases">
        <title>Genome of allotetraploid Gossypium barbadense reveals genomic plasticity and fiber elongation in cotton evolution.</title>
        <authorList>
            <person name="Chen X."/>
            <person name="Liu X."/>
            <person name="Zhao B."/>
            <person name="Zheng H."/>
            <person name="Hu Y."/>
            <person name="Lu G."/>
            <person name="Yang C."/>
            <person name="Chen J."/>
            <person name="Shan C."/>
            <person name="Zhang L."/>
            <person name="Zhou Y."/>
            <person name="Wang L."/>
            <person name="Guo W."/>
            <person name="Bai Y."/>
            <person name="Ruan J."/>
            <person name="Shangguan X."/>
            <person name="Mao Y."/>
            <person name="Jiang J."/>
            <person name="Zhu Y."/>
            <person name="Lei J."/>
            <person name="Kang H."/>
            <person name="Chen S."/>
            <person name="He X."/>
            <person name="Wang R."/>
            <person name="Wang Y."/>
            <person name="Chen J."/>
            <person name="Wang L."/>
            <person name="Yu S."/>
            <person name="Wang B."/>
            <person name="Wei J."/>
            <person name="Song S."/>
            <person name="Lu X."/>
            <person name="Gao Z."/>
            <person name="Gu W."/>
            <person name="Deng X."/>
            <person name="Ma D."/>
            <person name="Wang S."/>
            <person name="Liang W."/>
            <person name="Fang L."/>
            <person name="Cai C."/>
            <person name="Zhu X."/>
            <person name="Zhou B."/>
            <person name="Zhang Y."/>
            <person name="Chen Z."/>
            <person name="Xu S."/>
            <person name="Zhu R."/>
            <person name="Wang S."/>
            <person name="Zhang T."/>
            <person name="Zhao G."/>
        </authorList>
    </citation>
    <scope>NUCLEOTIDE SEQUENCE [LARGE SCALE GENOMIC DNA]</scope>
    <source>
        <strain evidence="2">cv. Xinhai21</strain>
        <tissue evidence="1">Leaf</tissue>
    </source>
</reference>
<protein>
    <submittedName>
        <fullName evidence="1">Uncharacterized protein</fullName>
    </submittedName>
</protein>
<sequence>MGGVKEVELEAWRWQRQKKMGSDQGSVLVYRGKWGRGSQGQEGRVAATLGEGTPRVHQDNVKFSGLGLGFVKLGSKFWIFGPARVMGTAVSW</sequence>
<name>A0A2P5WI05_GOSBA</name>
<gene>
    <name evidence="1" type="ORF">GOBAR_AA29979</name>
</gene>
<organism evidence="1 2">
    <name type="scientific">Gossypium barbadense</name>
    <name type="common">Sea Island cotton</name>
    <name type="synonym">Hibiscus barbadensis</name>
    <dbReference type="NCBI Taxonomy" id="3634"/>
    <lineage>
        <taxon>Eukaryota</taxon>
        <taxon>Viridiplantae</taxon>
        <taxon>Streptophyta</taxon>
        <taxon>Embryophyta</taxon>
        <taxon>Tracheophyta</taxon>
        <taxon>Spermatophyta</taxon>
        <taxon>Magnoliopsida</taxon>
        <taxon>eudicotyledons</taxon>
        <taxon>Gunneridae</taxon>
        <taxon>Pentapetalae</taxon>
        <taxon>rosids</taxon>
        <taxon>malvids</taxon>
        <taxon>Malvales</taxon>
        <taxon>Malvaceae</taxon>
        <taxon>Malvoideae</taxon>
        <taxon>Gossypium</taxon>
    </lineage>
</organism>
<accession>A0A2P5WI05</accession>
<dbReference type="AlphaFoldDB" id="A0A2P5WI05"/>
<evidence type="ECO:0000313" key="1">
    <source>
        <dbReference type="EMBL" id="PPR90706.1"/>
    </source>
</evidence>
<evidence type="ECO:0000313" key="2">
    <source>
        <dbReference type="Proteomes" id="UP000239757"/>
    </source>
</evidence>
<proteinExistence type="predicted"/>
<dbReference type="EMBL" id="KZ667531">
    <property type="protein sequence ID" value="PPR90706.1"/>
    <property type="molecule type" value="Genomic_DNA"/>
</dbReference>